<dbReference type="GO" id="GO:0015093">
    <property type="term" value="F:ferrous iron transmembrane transporter activity"/>
    <property type="evidence" value="ECO:0007669"/>
    <property type="project" value="UniProtKB-UniRule"/>
</dbReference>
<feature type="binding site" evidence="14">
    <location>
        <begin position="37"/>
        <end position="41"/>
    </location>
    <ligand>
        <name>GTP</name>
        <dbReference type="ChEBI" id="CHEBI:37565"/>
        <label>1</label>
    </ligand>
</feature>
<dbReference type="PANTHER" id="PTHR43185">
    <property type="entry name" value="FERROUS IRON TRANSPORT PROTEIN B"/>
    <property type="match status" value="1"/>
</dbReference>
<dbReference type="InterPro" id="IPR030389">
    <property type="entry name" value="G_FEOB_dom"/>
</dbReference>
<feature type="binding site" evidence="15">
    <location>
        <position position="27"/>
    </location>
    <ligand>
        <name>Mg(2+)</name>
        <dbReference type="ChEBI" id="CHEBI:18420"/>
        <label>2</label>
    </ligand>
</feature>
<dbReference type="Pfam" id="PF07664">
    <property type="entry name" value="FeoB_C"/>
    <property type="match status" value="1"/>
</dbReference>
<keyword evidence="15" id="KW-0479">Metal-binding</keyword>
<dbReference type="Pfam" id="PF17910">
    <property type="entry name" value="FeoB_Cyto"/>
    <property type="match status" value="1"/>
</dbReference>
<evidence type="ECO:0000256" key="16">
    <source>
        <dbReference type="RuleBase" id="RU362098"/>
    </source>
</evidence>
<keyword evidence="10" id="KW-0406">Ion transport</keyword>
<evidence type="ECO:0000256" key="8">
    <source>
        <dbReference type="ARBA" id="ARBA00022989"/>
    </source>
</evidence>
<keyword evidence="9 16" id="KW-0408">Iron</keyword>
<dbReference type="InterPro" id="IPR005225">
    <property type="entry name" value="Small_GTP-bd"/>
</dbReference>
<dbReference type="InterPro" id="IPR003373">
    <property type="entry name" value="Fe2_transport_prot-B"/>
</dbReference>
<evidence type="ECO:0000256" key="12">
    <source>
        <dbReference type="ARBA" id="ARBA00023136"/>
    </source>
</evidence>
<dbReference type="InterPro" id="IPR041069">
    <property type="entry name" value="FeoB_Cyto"/>
</dbReference>
<feature type="transmembrane region" description="Helical" evidence="16">
    <location>
        <begin position="399"/>
        <end position="426"/>
    </location>
</feature>
<dbReference type="PROSITE" id="PS51711">
    <property type="entry name" value="G_FEOB"/>
    <property type="match status" value="1"/>
</dbReference>
<feature type="binding site" evidence="14">
    <location>
        <begin position="12"/>
        <end position="19"/>
    </location>
    <ligand>
        <name>GTP</name>
        <dbReference type="ChEBI" id="CHEBI:37565"/>
        <label>1</label>
    </ligand>
</feature>
<dbReference type="PANTHER" id="PTHR43185:SF1">
    <property type="entry name" value="FE(2+) TRANSPORTER FEOB"/>
    <property type="match status" value="1"/>
</dbReference>
<keyword evidence="6 16" id="KW-0812">Transmembrane</keyword>
<keyword evidence="3" id="KW-1003">Cell membrane</keyword>
<accession>A0A1I4URI9</accession>
<dbReference type="NCBIfam" id="TIGR00437">
    <property type="entry name" value="feoB"/>
    <property type="match status" value="1"/>
</dbReference>
<dbReference type="RefSeq" id="WP_093395389.1">
    <property type="nucleotide sequence ID" value="NZ_FOUU01000006.1"/>
</dbReference>
<evidence type="ECO:0000256" key="15">
    <source>
        <dbReference type="PIRSR" id="PIRSR603373-2"/>
    </source>
</evidence>
<feature type="transmembrane region" description="Helical" evidence="16">
    <location>
        <begin position="438"/>
        <end position="463"/>
    </location>
</feature>
<evidence type="ECO:0000256" key="4">
    <source>
        <dbReference type="ARBA" id="ARBA00022496"/>
    </source>
</evidence>
<evidence type="ECO:0000313" key="19">
    <source>
        <dbReference type="Proteomes" id="UP000199611"/>
    </source>
</evidence>
<evidence type="ECO:0000256" key="7">
    <source>
        <dbReference type="ARBA" id="ARBA00022741"/>
    </source>
</evidence>
<dbReference type="Proteomes" id="UP000199611">
    <property type="component" value="Unassembled WGS sequence"/>
</dbReference>
<sequence length="742" mass="82740">MKNREFLIALAGNPNCGKSTLFNELTGSRQHVSNYPGVTVEKKEGITEYDGIRLRIVDLPGIYSLTAYSLEEIVARNFLVDEKPHCVVNIVDAVNLERHLYLTVQLLELGMPVVLALNMMDLAEKHGIQIDVDKLSQRLGIPVVPMVARTGRGKEDLLKTITHFCNTQSGRCLSGDLLSYGPDIDPTLDKMEKIIMEKGFLTGLYPPRWVALKYLEEDEQIIKKGDLYDKTVSEELKKIAGDLTDHLMKTLDTYPEAIIADHRYGYISALLKKDVVRYPVSTDVRELTDKIDRVVTNRFFGPLIMIGVLYATYTITFTYSEKPVIWLEAAFELFAAFLEKHLPPGPLQSLIVDGVVGGVGAVLGFIPIILLMFLCIAFLEDTGYLARVAYMLDRIFRTFGLHGNSVMAFIVGGGIAGGCAVPGVMATRTLRSSRERMATILTTPFMNCGAKLPVYAVIIAAFFPGHHAQVMLFLTLLAWLIALVMAWVLRSTILKGPPTPFLLELPTYRLPTFKGLMIHTWERTWQYIRKAGTIILAISILLWALMTFPGLPDEEKAAINERRATLLQKLPEDLRTELNRGNLERKNVPEEYKSTVDELIELKEEENRAIFYNSFASRIGRSLTSITKLCGFDWKTNIALLGGFAAKEVIVSTMGTAYSITDSENGGGLSTRLRNDPSWTMVKAWAFLLFVMLYSPCLATVACIAKETGSIKWAIFSVLFNTAVAFIVATLIYQGGCLFLAH</sequence>
<dbReference type="InterPro" id="IPR011642">
    <property type="entry name" value="Gate_dom"/>
</dbReference>
<dbReference type="PRINTS" id="PR00326">
    <property type="entry name" value="GTP1OBG"/>
</dbReference>
<dbReference type="Pfam" id="PF02421">
    <property type="entry name" value="FeoB_N"/>
    <property type="match status" value="1"/>
</dbReference>
<feature type="domain" description="FeoB-type G" evidence="17">
    <location>
        <begin position="5"/>
        <end position="167"/>
    </location>
</feature>
<evidence type="ECO:0000256" key="9">
    <source>
        <dbReference type="ARBA" id="ARBA00023004"/>
    </source>
</evidence>
<dbReference type="InterPro" id="IPR011640">
    <property type="entry name" value="Fe2_transport_prot_B_C"/>
</dbReference>
<feature type="transmembrane region" description="Helical" evidence="16">
    <location>
        <begin position="527"/>
        <end position="546"/>
    </location>
</feature>
<evidence type="ECO:0000256" key="6">
    <source>
        <dbReference type="ARBA" id="ARBA00022692"/>
    </source>
</evidence>
<dbReference type="InterPro" id="IPR050860">
    <property type="entry name" value="FeoB_GTPase"/>
</dbReference>
<keyword evidence="7 14" id="KW-0547">Nucleotide-binding</keyword>
<organism evidence="18 19">
    <name type="scientific">Thermodesulforhabdus norvegica</name>
    <dbReference type="NCBI Taxonomy" id="39841"/>
    <lineage>
        <taxon>Bacteria</taxon>
        <taxon>Pseudomonadati</taxon>
        <taxon>Thermodesulfobacteriota</taxon>
        <taxon>Syntrophobacteria</taxon>
        <taxon>Syntrophobacterales</taxon>
        <taxon>Thermodesulforhabdaceae</taxon>
        <taxon>Thermodesulforhabdus</taxon>
    </lineage>
</organism>
<evidence type="ECO:0000259" key="17">
    <source>
        <dbReference type="PROSITE" id="PS51711"/>
    </source>
</evidence>
<feature type="binding site" evidence="14">
    <location>
        <begin position="58"/>
        <end position="61"/>
    </location>
    <ligand>
        <name>GTP</name>
        <dbReference type="ChEBI" id="CHEBI:37565"/>
        <label>1</label>
    </ligand>
</feature>
<keyword evidence="11 14" id="KW-0342">GTP-binding</keyword>
<keyword evidence="15" id="KW-0460">Magnesium</keyword>
<dbReference type="AlphaFoldDB" id="A0A1I4URI9"/>
<feature type="binding site" evidence="15">
    <location>
        <position position="26"/>
    </location>
    <ligand>
        <name>Mg(2+)</name>
        <dbReference type="ChEBI" id="CHEBI:18420"/>
        <label>2</label>
    </ligand>
</feature>
<dbReference type="SUPFAM" id="SSF52540">
    <property type="entry name" value="P-loop containing nucleoside triphosphate hydrolases"/>
    <property type="match status" value="1"/>
</dbReference>
<dbReference type="OrthoDB" id="9809127at2"/>
<keyword evidence="5" id="KW-0997">Cell inner membrane</keyword>
<feature type="binding site" evidence="14">
    <location>
        <begin position="118"/>
        <end position="121"/>
    </location>
    <ligand>
        <name>GTP</name>
        <dbReference type="ChEBI" id="CHEBI:37565"/>
        <label>1</label>
    </ligand>
</feature>
<protein>
    <recommendedName>
        <fullName evidence="13 16">Ferrous iron transport protein B</fullName>
    </recommendedName>
</protein>
<evidence type="ECO:0000256" key="1">
    <source>
        <dbReference type="ARBA" id="ARBA00004429"/>
    </source>
</evidence>
<evidence type="ECO:0000256" key="10">
    <source>
        <dbReference type="ARBA" id="ARBA00023065"/>
    </source>
</evidence>
<reference evidence="18 19" key="1">
    <citation type="submission" date="2016-10" db="EMBL/GenBank/DDBJ databases">
        <authorList>
            <person name="de Groot N.N."/>
        </authorList>
    </citation>
    <scope>NUCLEOTIDE SEQUENCE [LARGE SCALE GENOMIC DNA]</scope>
    <source>
        <strain evidence="18 19">DSM 9990</strain>
    </source>
</reference>
<dbReference type="STRING" id="39841.SAMN05660836_01960"/>
<comment type="function">
    <text evidence="16">Probable transporter of a GTP-driven Fe(2+) uptake system.</text>
</comment>
<dbReference type="GO" id="GO:0046872">
    <property type="term" value="F:metal ion binding"/>
    <property type="evidence" value="ECO:0007669"/>
    <property type="project" value="UniProtKB-KW"/>
</dbReference>
<dbReference type="NCBIfam" id="TIGR00231">
    <property type="entry name" value="small_GTP"/>
    <property type="match status" value="1"/>
</dbReference>
<keyword evidence="19" id="KW-1185">Reference proteome</keyword>
<evidence type="ECO:0000256" key="13">
    <source>
        <dbReference type="NCBIfam" id="TIGR00437"/>
    </source>
</evidence>
<proteinExistence type="inferred from homology"/>
<comment type="subcellular location">
    <subcellularLocation>
        <location evidence="1 16">Cell inner membrane</location>
        <topology evidence="1 16">Multi-pass membrane protein</topology>
    </subcellularLocation>
</comment>
<feature type="transmembrane region" description="Helical" evidence="16">
    <location>
        <begin position="684"/>
        <end position="704"/>
    </location>
</feature>
<dbReference type="CDD" id="cd01879">
    <property type="entry name" value="FeoB"/>
    <property type="match status" value="1"/>
</dbReference>
<dbReference type="Gene3D" id="3.40.50.300">
    <property type="entry name" value="P-loop containing nucleotide triphosphate hydrolases"/>
    <property type="match status" value="1"/>
</dbReference>
<dbReference type="InterPro" id="IPR006073">
    <property type="entry name" value="GTP-bd"/>
</dbReference>
<keyword evidence="4 16" id="KW-0410">Iron transport</keyword>
<dbReference type="GO" id="GO:0005886">
    <property type="term" value="C:plasma membrane"/>
    <property type="evidence" value="ECO:0007669"/>
    <property type="project" value="UniProtKB-SubCell"/>
</dbReference>
<keyword evidence="12 16" id="KW-0472">Membrane</keyword>
<dbReference type="InterPro" id="IPR027417">
    <property type="entry name" value="P-loop_NTPase"/>
</dbReference>
<feature type="transmembrane region" description="Helical" evidence="16">
    <location>
        <begin position="716"/>
        <end position="741"/>
    </location>
</feature>
<dbReference type="GO" id="GO:0005525">
    <property type="term" value="F:GTP binding"/>
    <property type="evidence" value="ECO:0007669"/>
    <property type="project" value="UniProtKB-KW"/>
</dbReference>
<dbReference type="Gene3D" id="1.10.287.1770">
    <property type="match status" value="1"/>
</dbReference>
<feature type="transmembrane region" description="Helical" evidence="16">
    <location>
        <begin position="299"/>
        <end position="319"/>
    </location>
</feature>
<feature type="transmembrane region" description="Helical" evidence="16">
    <location>
        <begin position="354"/>
        <end position="379"/>
    </location>
</feature>
<evidence type="ECO:0000256" key="14">
    <source>
        <dbReference type="PIRSR" id="PIRSR603373-1"/>
    </source>
</evidence>
<feature type="transmembrane region" description="Helical" evidence="16">
    <location>
        <begin position="469"/>
        <end position="489"/>
    </location>
</feature>
<evidence type="ECO:0000256" key="3">
    <source>
        <dbReference type="ARBA" id="ARBA00022475"/>
    </source>
</evidence>
<gene>
    <name evidence="18" type="ORF">SAMN05660836_01960</name>
</gene>
<evidence type="ECO:0000256" key="11">
    <source>
        <dbReference type="ARBA" id="ARBA00023134"/>
    </source>
</evidence>
<name>A0A1I4URI9_9BACT</name>
<evidence type="ECO:0000256" key="2">
    <source>
        <dbReference type="ARBA" id="ARBA00022448"/>
    </source>
</evidence>
<feature type="binding site" evidence="15">
    <location>
        <position position="23"/>
    </location>
    <ligand>
        <name>Mg(2+)</name>
        <dbReference type="ChEBI" id="CHEBI:18420"/>
        <label>2</label>
    </ligand>
</feature>
<keyword evidence="2 16" id="KW-0813">Transport</keyword>
<dbReference type="EMBL" id="FOUU01000006">
    <property type="protein sequence ID" value="SFM91528.1"/>
    <property type="molecule type" value="Genomic_DNA"/>
</dbReference>
<comment type="similarity">
    <text evidence="16">Belongs to the TRAFAC class TrmE-Era-EngA-EngB-Septin-like GTPase superfamily. FeoB GTPase (TC 9.A.8) family.</text>
</comment>
<keyword evidence="8 16" id="KW-1133">Transmembrane helix</keyword>
<evidence type="ECO:0000313" key="18">
    <source>
        <dbReference type="EMBL" id="SFM91528.1"/>
    </source>
</evidence>
<dbReference type="Pfam" id="PF07670">
    <property type="entry name" value="Gate"/>
    <property type="match status" value="2"/>
</dbReference>
<dbReference type="FunFam" id="3.40.50.300:FF:000426">
    <property type="entry name" value="Ferrous iron transport protein B"/>
    <property type="match status" value="1"/>
</dbReference>
<evidence type="ECO:0000256" key="5">
    <source>
        <dbReference type="ARBA" id="ARBA00022519"/>
    </source>
</evidence>